<sequence length="477" mass="53216">MANFSDRQTQKFDVVIVGCSVAGLTLASALSNRNIDYVVLESHKNLPSPLSGNALTLLPNGVRILSQLGVLEDIQAVSQSISSHSTWLANGYLLKTVDMRQLPCTRHGYDSAVIARWDLIQILYNSLVGDKHRVVFDKRAVQFEQSASEVKVKCADGSSFTGDVIVGADGIHSVTRREALWHQDLSRTLCSIQSEPPRLTSDFSGIYGISNPIPGLHPGQAHRTYGNGFSFIVNVGKHGRIYWLLSIKTRETYQDPRLSRYAHDHTSIHKHVRPFLDTHISGSVLFKDLYYNSKTCLHVGLEELLCDKWVSGNIVCIGDSVHKMTPNLAQGANCAIESAASLANCLVSILDKRQGCVRSDTYGREAILQSWEASRKHRMKFFYTCAWILARCESFCGTLFKALGLYIGSYHGEQVISYISDIDGQTEYLDFLPDPPRLSKTASKVEHGNLFHLNYLFVKMAFALLDGSLRLWQFCFS</sequence>
<dbReference type="Gene3D" id="3.50.50.60">
    <property type="entry name" value="FAD/NAD(P)-binding domain"/>
    <property type="match status" value="1"/>
</dbReference>
<proteinExistence type="inferred from homology"/>
<dbReference type="EMBL" id="ML736772">
    <property type="protein sequence ID" value="KAE8403903.1"/>
    <property type="molecule type" value="Genomic_DNA"/>
</dbReference>
<keyword evidence="7" id="KW-1185">Reference proteome</keyword>
<dbReference type="GO" id="GO:0071949">
    <property type="term" value="F:FAD binding"/>
    <property type="evidence" value="ECO:0007669"/>
    <property type="project" value="InterPro"/>
</dbReference>
<dbReference type="AlphaFoldDB" id="A0A5N6HV35"/>
<dbReference type="InterPro" id="IPR002938">
    <property type="entry name" value="FAD-bd"/>
</dbReference>
<dbReference type="GeneID" id="43669465"/>
<dbReference type="InterPro" id="IPR050562">
    <property type="entry name" value="FAD_mOase_fung"/>
</dbReference>
<dbReference type="RefSeq" id="XP_031941222.1">
    <property type="nucleotide sequence ID" value="XM_032084774.1"/>
</dbReference>
<evidence type="ECO:0000256" key="3">
    <source>
        <dbReference type="ARBA" id="ARBA00022827"/>
    </source>
</evidence>
<dbReference type="OrthoDB" id="10029326at2759"/>
<evidence type="ECO:0000256" key="1">
    <source>
        <dbReference type="ARBA" id="ARBA00007992"/>
    </source>
</evidence>
<accession>A0A5N6HV35</accession>
<name>A0A5N6HV35_9EURO</name>
<dbReference type="GO" id="GO:0004497">
    <property type="term" value="F:monooxygenase activity"/>
    <property type="evidence" value="ECO:0007669"/>
    <property type="project" value="InterPro"/>
</dbReference>
<dbReference type="Proteomes" id="UP000325579">
    <property type="component" value="Unassembled WGS sequence"/>
</dbReference>
<dbReference type="Pfam" id="PF01494">
    <property type="entry name" value="FAD_binding_3"/>
    <property type="match status" value="1"/>
</dbReference>
<accession>A0A5N7DD17</accession>
<feature type="domain" description="FAD-binding" evidence="5">
    <location>
        <begin position="12"/>
        <end position="373"/>
    </location>
</feature>
<evidence type="ECO:0000256" key="4">
    <source>
        <dbReference type="ARBA" id="ARBA00023002"/>
    </source>
</evidence>
<comment type="similarity">
    <text evidence="1">Belongs to the paxM FAD-dependent monooxygenase family.</text>
</comment>
<keyword evidence="2" id="KW-0285">Flavoprotein</keyword>
<dbReference type="PANTHER" id="PTHR47356:SF2">
    <property type="entry name" value="FAD-BINDING DOMAIN-CONTAINING PROTEIN-RELATED"/>
    <property type="match status" value="1"/>
</dbReference>
<evidence type="ECO:0000259" key="5">
    <source>
        <dbReference type="Pfam" id="PF01494"/>
    </source>
</evidence>
<organism evidence="6 7">
    <name type="scientific">Aspergillus pseudonomiae</name>
    <dbReference type="NCBI Taxonomy" id="1506151"/>
    <lineage>
        <taxon>Eukaryota</taxon>
        <taxon>Fungi</taxon>
        <taxon>Dikarya</taxon>
        <taxon>Ascomycota</taxon>
        <taxon>Pezizomycotina</taxon>
        <taxon>Eurotiomycetes</taxon>
        <taxon>Eurotiomycetidae</taxon>
        <taxon>Eurotiales</taxon>
        <taxon>Aspergillaceae</taxon>
        <taxon>Aspergillus</taxon>
        <taxon>Aspergillus subgen. Circumdati</taxon>
    </lineage>
</organism>
<protein>
    <recommendedName>
        <fullName evidence="5">FAD-binding domain-containing protein</fullName>
    </recommendedName>
</protein>
<evidence type="ECO:0000256" key="2">
    <source>
        <dbReference type="ARBA" id="ARBA00022630"/>
    </source>
</evidence>
<keyword evidence="4" id="KW-0560">Oxidoreductase</keyword>
<keyword evidence="3" id="KW-0274">FAD</keyword>
<gene>
    <name evidence="6" type="ORF">BDV37DRAFT_271816</name>
</gene>
<evidence type="ECO:0000313" key="7">
    <source>
        <dbReference type="Proteomes" id="UP000325579"/>
    </source>
</evidence>
<dbReference type="PANTHER" id="PTHR47356">
    <property type="entry name" value="FAD-DEPENDENT MONOOXYGENASE ASQG-RELATED"/>
    <property type="match status" value="1"/>
</dbReference>
<reference evidence="6 7" key="1">
    <citation type="submission" date="2019-04" db="EMBL/GenBank/DDBJ databases">
        <authorList>
            <consortium name="DOE Joint Genome Institute"/>
            <person name="Mondo S."/>
            <person name="Kjaerbolling I."/>
            <person name="Vesth T."/>
            <person name="Frisvad J.C."/>
            <person name="Nybo J.L."/>
            <person name="Theobald S."/>
            <person name="Kildgaard S."/>
            <person name="Isbrandt T."/>
            <person name="Kuo A."/>
            <person name="Sato A."/>
            <person name="Lyhne E.K."/>
            <person name="Kogle M.E."/>
            <person name="Wiebenga A."/>
            <person name="Kun R.S."/>
            <person name="Lubbers R.J."/>
            <person name="Makela M.R."/>
            <person name="Barry K."/>
            <person name="Chovatia M."/>
            <person name="Clum A."/>
            <person name="Daum C."/>
            <person name="Haridas S."/>
            <person name="He G."/>
            <person name="LaButti K."/>
            <person name="Lipzen A."/>
            <person name="Riley R."/>
            <person name="Salamov A."/>
            <person name="Simmons B.A."/>
            <person name="Magnuson J.K."/>
            <person name="Henrissat B."/>
            <person name="Mortensen U.H."/>
            <person name="Larsen T.O."/>
            <person name="Devries R.P."/>
            <person name="Grigoriev I.V."/>
            <person name="Machida M."/>
            <person name="Baker S.E."/>
            <person name="Andersen M.R."/>
            <person name="Cantor M.N."/>
            <person name="Hua S.X."/>
        </authorList>
    </citation>
    <scope>NUCLEOTIDE SEQUENCE [LARGE SCALE GENOMIC DNA]</scope>
    <source>
        <strain evidence="6 7">CBS 119388</strain>
    </source>
</reference>
<dbReference type="PRINTS" id="PR00420">
    <property type="entry name" value="RNGMNOXGNASE"/>
</dbReference>
<evidence type="ECO:0000313" key="6">
    <source>
        <dbReference type="EMBL" id="KAE8403903.1"/>
    </source>
</evidence>
<dbReference type="InterPro" id="IPR036188">
    <property type="entry name" value="FAD/NAD-bd_sf"/>
</dbReference>
<dbReference type="SUPFAM" id="SSF51905">
    <property type="entry name" value="FAD/NAD(P)-binding domain"/>
    <property type="match status" value="1"/>
</dbReference>